<evidence type="ECO:0000259" key="16">
    <source>
        <dbReference type="Pfam" id="PF03717"/>
    </source>
</evidence>
<sequence length="597" mass="64782">MANESLFPSKSPYLTIPTQQNSIIQRRRTHKGVILLLLIGCFFGCLGIKLIQLQLIEGEYNRIRAENNRLRLIPVPAKRGQILDRKGDLLAGSQLSRSVYLWPQEQSPEQWKITAEQLHTILNLPASEILQKLEKTGYRSRIPVRVSPNLSAEMFIGLAEKVENLHGVEVRGESRRHYPNGKLAAHILGYIGEATPEELKANPNYPMGMMVGKMGVEKLVNSQIKGIWGNRLIEVDAKGQEIQELGLQSPKPGQSVQLTIDLELQKTAEKSLANRRGAVVVLDVKTGAILALASGPTFDPNLFINQVTNQDWKKLQSAEQPLLNRALQGYPPGSTFKIVTTTAGIESGNFSITSKIPTATSIKFGGISFNEHGKGYGIIGFKEALAFSSNTFFYQVGVKTGPENIAKWGKELGIAGTINLDLLGLDGANPGQIPTPKEKEKLYGEPWYIGDTVTMAIGQGLVLVTPLELAVMVSTVANSGWRVQPHLLTSQTNTIQTKPIKTKISVSTLNLIQAGLIDVVKEGTGRGLNDGSIPLTGGKTGTVEIHGQPDNAMYVGFGPANKPEIAIAVLVEAGGYGAVSAAPIAQDIFKTYFSNRK</sequence>
<name>A0A073CI19_PLAA1</name>
<dbReference type="InterPro" id="IPR001460">
    <property type="entry name" value="PCN-bd_Tpept"/>
</dbReference>
<reference evidence="17 18" key="1">
    <citation type="journal article" date="2014" name="Appl. Environ. Microbiol.">
        <title>Elucidation of insertion elements encoded on plasmids and in vitro construction of shuttle vectors from the toxic cyanobacterium Planktothrix.</title>
        <authorList>
            <person name="Christiansen G."/>
            <person name="Goesmann A."/>
            <person name="Kurmayer R."/>
        </authorList>
    </citation>
    <scope>NUCLEOTIDE SEQUENCE [LARGE SCALE GENOMIC DNA]</scope>
    <source>
        <strain evidence="17 18">NIVA-CYA 126/8</strain>
    </source>
</reference>
<evidence type="ECO:0000256" key="4">
    <source>
        <dbReference type="ARBA" id="ARBA00022475"/>
    </source>
</evidence>
<proteinExistence type="inferred from homology"/>
<keyword evidence="10" id="KW-0573">Peptidoglycan synthesis</keyword>
<evidence type="ECO:0000256" key="10">
    <source>
        <dbReference type="ARBA" id="ARBA00022984"/>
    </source>
</evidence>
<feature type="domain" description="Penicillin-binding protein dimerisation" evidence="16">
    <location>
        <begin position="75"/>
        <end position="244"/>
    </location>
</feature>
<dbReference type="InterPro" id="IPR036138">
    <property type="entry name" value="PBP_dimer_sf"/>
</dbReference>
<feature type="domain" description="Penicillin-binding protein transpeptidase" evidence="15">
    <location>
        <begin position="277"/>
        <end position="590"/>
    </location>
</feature>
<keyword evidence="17" id="KW-0328">Glycosyltransferase</keyword>
<evidence type="ECO:0000256" key="3">
    <source>
        <dbReference type="ARBA" id="ARBA00007171"/>
    </source>
</evidence>
<evidence type="ECO:0000313" key="18">
    <source>
        <dbReference type="Proteomes" id="UP000027395"/>
    </source>
</evidence>
<dbReference type="GeneID" id="77289123"/>
<gene>
    <name evidence="17" type="primary">mrdA</name>
    <name evidence="17" type="ORF">A19Y_2397</name>
</gene>
<comment type="similarity">
    <text evidence="3">Belongs to the transpeptidase family.</text>
</comment>
<dbReference type="SUPFAM" id="SSF56519">
    <property type="entry name" value="Penicillin binding protein dimerisation domain"/>
    <property type="match status" value="1"/>
</dbReference>
<protein>
    <submittedName>
        <fullName evidence="17">MrdA</fullName>
        <ecNumber evidence="17">2.4.1.129</ecNumber>
    </submittedName>
</protein>
<keyword evidence="4" id="KW-1003">Cell membrane</keyword>
<keyword evidence="5" id="KW-0997">Cell inner membrane</keyword>
<dbReference type="GO" id="GO:0006508">
    <property type="term" value="P:proteolysis"/>
    <property type="evidence" value="ECO:0007669"/>
    <property type="project" value="UniProtKB-KW"/>
</dbReference>
<accession>A0A073CI19</accession>
<keyword evidence="6" id="KW-0645">Protease</keyword>
<dbReference type="GO" id="GO:0008658">
    <property type="term" value="F:penicillin binding"/>
    <property type="evidence" value="ECO:0007669"/>
    <property type="project" value="InterPro"/>
</dbReference>
<dbReference type="PANTHER" id="PTHR30627">
    <property type="entry name" value="PEPTIDOGLYCAN D,D-TRANSPEPTIDASE"/>
    <property type="match status" value="1"/>
</dbReference>
<evidence type="ECO:0000256" key="1">
    <source>
        <dbReference type="ARBA" id="ARBA00004167"/>
    </source>
</evidence>
<dbReference type="NCBIfam" id="TIGR03423">
    <property type="entry name" value="pbp2_mrdA"/>
    <property type="match status" value="1"/>
</dbReference>
<evidence type="ECO:0000313" key="17">
    <source>
        <dbReference type="EMBL" id="KEI67318.1"/>
    </source>
</evidence>
<dbReference type="Proteomes" id="UP000027395">
    <property type="component" value="Chromosome"/>
</dbReference>
<keyword evidence="7 14" id="KW-0812">Transmembrane</keyword>
<dbReference type="EMBL" id="CM002803">
    <property type="protein sequence ID" value="KEI67318.1"/>
    <property type="molecule type" value="Genomic_DNA"/>
</dbReference>
<dbReference type="eggNOG" id="COG0768">
    <property type="taxonomic scope" value="Bacteria"/>
</dbReference>
<dbReference type="Gene3D" id="3.90.1310.10">
    <property type="entry name" value="Penicillin-binding protein 2a (Domain 2)"/>
    <property type="match status" value="1"/>
</dbReference>
<dbReference type="Gene3D" id="3.30.1390.30">
    <property type="entry name" value="Penicillin-binding protein 2a, domain 3"/>
    <property type="match status" value="1"/>
</dbReference>
<dbReference type="GO" id="GO:0071972">
    <property type="term" value="F:peptidoglycan L,D-transpeptidase activity"/>
    <property type="evidence" value="ECO:0007669"/>
    <property type="project" value="TreeGrafter"/>
</dbReference>
<keyword evidence="9" id="KW-0133">Cell shape</keyword>
<dbReference type="GO" id="GO:0005886">
    <property type="term" value="C:plasma membrane"/>
    <property type="evidence" value="ECO:0007669"/>
    <property type="project" value="UniProtKB-SubCell"/>
</dbReference>
<evidence type="ECO:0000256" key="9">
    <source>
        <dbReference type="ARBA" id="ARBA00022960"/>
    </source>
</evidence>
<keyword evidence="12 14" id="KW-0472">Membrane</keyword>
<keyword evidence="11 14" id="KW-1133">Transmembrane helix</keyword>
<keyword evidence="8" id="KW-0378">Hydrolase</keyword>
<dbReference type="PANTHER" id="PTHR30627:SF2">
    <property type="entry name" value="PEPTIDOGLYCAN D,D-TRANSPEPTIDASE MRDA"/>
    <property type="match status" value="1"/>
</dbReference>
<dbReference type="GO" id="GO:0009252">
    <property type="term" value="P:peptidoglycan biosynthetic process"/>
    <property type="evidence" value="ECO:0007669"/>
    <property type="project" value="UniProtKB-KW"/>
</dbReference>
<evidence type="ECO:0000256" key="14">
    <source>
        <dbReference type="SAM" id="Phobius"/>
    </source>
</evidence>
<evidence type="ECO:0000256" key="12">
    <source>
        <dbReference type="ARBA" id="ARBA00023136"/>
    </source>
</evidence>
<feature type="transmembrane region" description="Helical" evidence="14">
    <location>
        <begin position="32"/>
        <end position="51"/>
    </location>
</feature>
<dbReference type="Pfam" id="PF03717">
    <property type="entry name" value="PBP_dimer"/>
    <property type="match status" value="1"/>
</dbReference>
<comment type="subcellular location">
    <subcellularLocation>
        <location evidence="2">Cell membrane</location>
    </subcellularLocation>
    <subcellularLocation>
        <location evidence="1">Membrane</location>
        <topology evidence="1">Single-pass membrane protein</topology>
    </subcellularLocation>
</comment>
<evidence type="ECO:0000256" key="8">
    <source>
        <dbReference type="ARBA" id="ARBA00022801"/>
    </source>
</evidence>
<organism evidence="17 18">
    <name type="scientific">Planktothrix agardhii (strain NIVA-CYA 126/8)</name>
    <dbReference type="NCBI Taxonomy" id="388467"/>
    <lineage>
        <taxon>Bacteria</taxon>
        <taxon>Bacillati</taxon>
        <taxon>Cyanobacteriota</taxon>
        <taxon>Cyanophyceae</taxon>
        <taxon>Oscillatoriophycideae</taxon>
        <taxon>Oscillatoriales</taxon>
        <taxon>Microcoleaceae</taxon>
        <taxon>Planktothrix</taxon>
    </lineage>
</organism>
<dbReference type="InterPro" id="IPR005311">
    <property type="entry name" value="PBP_dimer"/>
</dbReference>
<evidence type="ECO:0000256" key="11">
    <source>
        <dbReference type="ARBA" id="ARBA00022989"/>
    </source>
</evidence>
<keyword evidence="18" id="KW-1185">Reference proteome</keyword>
<dbReference type="InterPro" id="IPR050515">
    <property type="entry name" value="Beta-lactam/transpept"/>
</dbReference>
<dbReference type="InterPro" id="IPR017790">
    <property type="entry name" value="Penicillin-binding_protein_2"/>
</dbReference>
<dbReference type="RefSeq" id="WP_042154383.1">
    <property type="nucleotide sequence ID" value="NZ_CM002803.1"/>
</dbReference>
<evidence type="ECO:0000259" key="15">
    <source>
        <dbReference type="Pfam" id="PF00905"/>
    </source>
</evidence>
<evidence type="ECO:0000256" key="2">
    <source>
        <dbReference type="ARBA" id="ARBA00004236"/>
    </source>
</evidence>
<dbReference type="GO" id="GO:0016757">
    <property type="term" value="F:glycosyltransferase activity"/>
    <property type="evidence" value="ECO:0007669"/>
    <property type="project" value="UniProtKB-KW"/>
</dbReference>
<dbReference type="SUPFAM" id="SSF56601">
    <property type="entry name" value="beta-lactamase/transpeptidase-like"/>
    <property type="match status" value="1"/>
</dbReference>
<dbReference type="HOGENOM" id="CLU_009289_1_2_3"/>
<dbReference type="GO" id="GO:0008360">
    <property type="term" value="P:regulation of cell shape"/>
    <property type="evidence" value="ECO:0007669"/>
    <property type="project" value="UniProtKB-KW"/>
</dbReference>
<dbReference type="Pfam" id="PF00905">
    <property type="entry name" value="Transpeptidase"/>
    <property type="match status" value="1"/>
</dbReference>
<dbReference type="GO" id="GO:0009002">
    <property type="term" value="F:serine-type D-Ala-D-Ala carboxypeptidase activity"/>
    <property type="evidence" value="ECO:0007669"/>
    <property type="project" value="InterPro"/>
</dbReference>
<evidence type="ECO:0000256" key="5">
    <source>
        <dbReference type="ARBA" id="ARBA00022519"/>
    </source>
</evidence>
<keyword evidence="13" id="KW-0961">Cell wall biogenesis/degradation</keyword>
<dbReference type="PATRIC" id="fig|388467.6.peg.2347"/>
<evidence type="ECO:0000256" key="13">
    <source>
        <dbReference type="ARBA" id="ARBA00023316"/>
    </source>
</evidence>
<dbReference type="AlphaFoldDB" id="A0A073CI19"/>
<keyword evidence="17" id="KW-0808">Transferase</keyword>
<evidence type="ECO:0000256" key="7">
    <source>
        <dbReference type="ARBA" id="ARBA00022692"/>
    </source>
</evidence>
<dbReference type="STRING" id="388467.A19Y_2397"/>
<dbReference type="InterPro" id="IPR012338">
    <property type="entry name" value="Beta-lactam/transpept-like"/>
</dbReference>
<dbReference type="GO" id="GO:0071555">
    <property type="term" value="P:cell wall organization"/>
    <property type="evidence" value="ECO:0007669"/>
    <property type="project" value="UniProtKB-KW"/>
</dbReference>
<dbReference type="EC" id="2.4.1.129" evidence="17"/>
<dbReference type="Gene3D" id="3.40.710.10">
    <property type="entry name" value="DD-peptidase/beta-lactamase superfamily"/>
    <property type="match status" value="1"/>
</dbReference>
<evidence type="ECO:0000256" key="6">
    <source>
        <dbReference type="ARBA" id="ARBA00022670"/>
    </source>
</evidence>